<evidence type="ECO:0000256" key="1">
    <source>
        <dbReference type="ARBA" id="ARBA00022730"/>
    </source>
</evidence>
<dbReference type="EC" id="3.6.4.-" evidence="7"/>
<keyword evidence="2 7" id="KW-0547">Nucleotide-binding</keyword>
<comment type="similarity">
    <text evidence="7">Belongs to the DNA mismatch repair MutS family. MutS2 subfamily.</text>
</comment>
<dbReference type="InterPro" id="IPR036187">
    <property type="entry name" value="DNA_mismatch_repair_MutS_sf"/>
</dbReference>
<feature type="binding site" evidence="7">
    <location>
        <begin position="333"/>
        <end position="340"/>
    </location>
    <ligand>
        <name>ATP</name>
        <dbReference type="ChEBI" id="CHEBI:30616"/>
    </ligand>
</feature>
<dbReference type="Gene3D" id="3.40.50.300">
    <property type="entry name" value="P-loop containing nucleotide triphosphate hydrolases"/>
    <property type="match status" value="1"/>
</dbReference>
<dbReference type="InterPro" id="IPR007696">
    <property type="entry name" value="DNA_mismatch_repair_MutS_core"/>
</dbReference>
<dbReference type="SUPFAM" id="SSF160443">
    <property type="entry name" value="SMR domain-like"/>
    <property type="match status" value="1"/>
</dbReference>
<dbReference type="Pfam" id="PF01713">
    <property type="entry name" value="Smr"/>
    <property type="match status" value="1"/>
</dbReference>
<dbReference type="Pfam" id="PF20297">
    <property type="entry name" value="MSSS"/>
    <property type="match status" value="1"/>
</dbReference>
<dbReference type="Gene3D" id="3.30.1370.110">
    <property type="match status" value="1"/>
</dbReference>
<dbReference type="PANTHER" id="PTHR48466">
    <property type="entry name" value="OS10G0509000 PROTEIN-RELATED"/>
    <property type="match status" value="1"/>
</dbReference>
<dbReference type="GO" id="GO:0140664">
    <property type="term" value="F:ATP-dependent DNA damage sensor activity"/>
    <property type="evidence" value="ECO:0007669"/>
    <property type="project" value="InterPro"/>
</dbReference>
<dbReference type="EMBL" id="MPJW01000247">
    <property type="protein sequence ID" value="OLU36903.1"/>
    <property type="molecule type" value="Genomic_DNA"/>
</dbReference>
<dbReference type="SMART" id="SM00533">
    <property type="entry name" value="MUTSd"/>
    <property type="match status" value="1"/>
</dbReference>
<keyword evidence="5 7" id="KW-0694">RNA-binding</keyword>
<dbReference type="PIRSF" id="PIRSF005814">
    <property type="entry name" value="MutS_YshD"/>
    <property type="match status" value="1"/>
</dbReference>
<keyword evidence="1 7" id="KW-0699">rRNA-binding</keyword>
<dbReference type="GO" id="GO:0043023">
    <property type="term" value="F:ribosomal large subunit binding"/>
    <property type="evidence" value="ECO:0007669"/>
    <property type="project" value="UniProtKB-UniRule"/>
</dbReference>
<dbReference type="InterPro" id="IPR005747">
    <property type="entry name" value="MutS2"/>
</dbReference>
<dbReference type="InterPro" id="IPR045076">
    <property type="entry name" value="MutS"/>
</dbReference>
<evidence type="ECO:0000256" key="7">
    <source>
        <dbReference type="HAMAP-Rule" id="MF_00092"/>
    </source>
</evidence>
<dbReference type="GO" id="GO:0072344">
    <property type="term" value="P:rescue of stalled ribosome"/>
    <property type="evidence" value="ECO:0007669"/>
    <property type="project" value="UniProtKB-UniRule"/>
</dbReference>
<dbReference type="FunFam" id="3.40.50.300:FF:000830">
    <property type="entry name" value="Endonuclease MutS2"/>
    <property type="match status" value="1"/>
</dbReference>
<dbReference type="HAMAP" id="MF_00092">
    <property type="entry name" value="MutS2"/>
    <property type="match status" value="1"/>
</dbReference>
<keyword evidence="3 7" id="KW-0378">Hydrolase</keyword>
<keyword evidence="7" id="KW-0540">Nuclease</keyword>
<gene>
    <name evidence="7" type="primary">mutS2</name>
    <name evidence="7" type="synonym">rqcU</name>
    <name evidence="10" type="ORF">BO222_11510</name>
</gene>
<dbReference type="PANTHER" id="PTHR48466:SF2">
    <property type="entry name" value="OS10G0509000 PROTEIN"/>
    <property type="match status" value="1"/>
</dbReference>
<dbReference type="AlphaFoldDB" id="A0A1U7ND86"/>
<evidence type="ECO:0000256" key="5">
    <source>
        <dbReference type="ARBA" id="ARBA00022884"/>
    </source>
</evidence>
<keyword evidence="7" id="KW-0255">Endonuclease</keyword>
<dbReference type="SMART" id="SM00534">
    <property type="entry name" value="MUTSac"/>
    <property type="match status" value="1"/>
</dbReference>
<evidence type="ECO:0000313" key="11">
    <source>
        <dbReference type="Proteomes" id="UP000186341"/>
    </source>
</evidence>
<dbReference type="PROSITE" id="PS50828">
    <property type="entry name" value="SMR"/>
    <property type="match status" value="1"/>
</dbReference>
<evidence type="ECO:0000256" key="8">
    <source>
        <dbReference type="SAM" id="Coils"/>
    </source>
</evidence>
<dbReference type="InterPro" id="IPR000432">
    <property type="entry name" value="DNA_mismatch_repair_MutS_C"/>
</dbReference>
<keyword evidence="8" id="KW-0175">Coiled coil</keyword>
<comment type="function">
    <text evidence="7">Endonuclease that is involved in the suppression of homologous recombination and thus may have a key role in the control of bacterial genetic diversity.</text>
</comment>
<dbReference type="InterPro" id="IPR027417">
    <property type="entry name" value="P-loop_NTPase"/>
</dbReference>
<organism evidence="10 11">
    <name type="scientific">Ileibacterium valens</name>
    <dbReference type="NCBI Taxonomy" id="1862668"/>
    <lineage>
        <taxon>Bacteria</taxon>
        <taxon>Bacillati</taxon>
        <taxon>Bacillota</taxon>
        <taxon>Erysipelotrichia</taxon>
        <taxon>Erysipelotrichales</taxon>
        <taxon>Erysipelotrichaceae</taxon>
        <taxon>Ileibacterium</taxon>
    </lineage>
</organism>
<comment type="function">
    <text evidence="7">Acts as a ribosome collision sensor, splitting the ribosome into its 2 subunits. Detects stalled/collided 70S ribosomes which it binds and splits by an ATP-hydrolysis driven conformational change. Acts upstream of the ribosome quality control system (RQC), a ribosome-associated complex that mediates the extraction of incompletely synthesized nascent chains from stalled ribosomes and their subsequent degradation. Probably generates substrates for RQC.</text>
</comment>
<protein>
    <recommendedName>
        <fullName evidence="7">Endonuclease MutS2</fullName>
        <ecNumber evidence="7">3.1.-.-</ecNumber>
    </recommendedName>
    <alternativeName>
        <fullName evidence="7">Ribosome-associated protein quality control-upstream factor</fullName>
        <shortName evidence="7">RQC-upstream factor</shortName>
        <shortName evidence="7">RqcU</shortName>
        <ecNumber evidence="7">3.6.4.-</ecNumber>
    </alternativeName>
</protein>
<evidence type="ECO:0000256" key="3">
    <source>
        <dbReference type="ARBA" id="ARBA00022801"/>
    </source>
</evidence>
<reference evidence="10 11" key="1">
    <citation type="submission" date="2016-11" db="EMBL/GenBank/DDBJ databases">
        <title>Description of two novel members of the family Erysipelotrichaceae: Ileibacterium lipovorans gen. nov., sp. nov. and Dubosiella newyorkensis, gen. nov., sp. nov.</title>
        <authorList>
            <person name="Cox L.M."/>
            <person name="Sohn J."/>
            <person name="Tyrrell K.L."/>
            <person name="Citron D.M."/>
            <person name="Lawson P.A."/>
            <person name="Patel N.B."/>
            <person name="Iizumi T."/>
            <person name="Perez-Perez G.I."/>
            <person name="Goldstein E.J."/>
            <person name="Blaser M.J."/>
        </authorList>
    </citation>
    <scope>NUCLEOTIDE SEQUENCE [LARGE SCALE GENOMIC DNA]</scope>
    <source>
        <strain evidence="10 11">NYU-BL-A3</strain>
    </source>
</reference>
<dbReference type="GO" id="GO:0030983">
    <property type="term" value="F:mismatched DNA binding"/>
    <property type="evidence" value="ECO:0007669"/>
    <property type="project" value="InterPro"/>
</dbReference>
<feature type="coiled-coil region" evidence="8">
    <location>
        <begin position="227"/>
        <end position="258"/>
    </location>
</feature>
<feature type="domain" description="Smr" evidence="9">
    <location>
        <begin position="695"/>
        <end position="770"/>
    </location>
</feature>
<evidence type="ECO:0000256" key="6">
    <source>
        <dbReference type="ARBA" id="ARBA00023125"/>
    </source>
</evidence>
<sequence>MPSLSELNEALEYNEVLTQIAAFASFSRSEDKILHSLPKDSLYEIQEALNRCKQAAAFLQAGGDLSMGGISDITQAVKAAAKGVTLDGSDLMAVAMFLAACRDIKKTFSETEDRYPILTELAMTIDECSRLFEKIMDQIDLSGAIKEDASAKLRSLYRKNTQLRADLAAKGKAFVTRNADSLMENMTTTIQGRMSVLLKASDKYKFRGMVHGSSSSGQAFYVEPAEFVELNNEIQSNRMEIEEEKKQILRELSRMVKSNANAILSDLETVSVIDVAFAKAKWMLAHDGCIPSIHPSCRSIQMEHAIHPLLEQSKAVPNTYELDENQKVLMMSGPNMGGKTVTLKTIGLFVVLSHAGFPLSAHKVKIPQFEGMYFDIGDNQSIENNLSTFSAHAARLAKITQAADDKTFVLLDEIGNGTDPLEGACLAQAVLEDLNAKGSRVVASTHYDEVKAYGKSDPSILVSSVEFDPETLKPTYRYLPGISGASYAFDIAESFPFEPSILQRARALKQSNQSEVQKQLSQLEKEQLKAQKKQERFDALIKDAHELQKKAAHEKEVLEKKKKRLDEEYEARLSAELDARKEEARKILKKIRKMNGAMNHEQIEAMAQIDQLRPDQKQEKRSVDESLKPGDYVHVEILDGHGEVVSVKKKEAVVLVNGKKITVSKDQLTRMKRPKVEKSIKAHKDRTFEAFPLELNLIGMRVEEAMRSLDHYLDQAVVHRIKNVRIIHGMGTGALRNAVWDDLKRRNSVLKYTSGGPGDGGLGATLVELK</sequence>
<dbReference type="GO" id="GO:0005524">
    <property type="term" value="F:ATP binding"/>
    <property type="evidence" value="ECO:0007669"/>
    <property type="project" value="UniProtKB-UniRule"/>
</dbReference>
<dbReference type="GO" id="GO:0016887">
    <property type="term" value="F:ATP hydrolysis activity"/>
    <property type="evidence" value="ECO:0007669"/>
    <property type="project" value="InterPro"/>
</dbReference>
<evidence type="ECO:0000313" key="10">
    <source>
        <dbReference type="EMBL" id="OLU36903.1"/>
    </source>
</evidence>
<comment type="subunit">
    <text evidence="7">Homodimer. Binds to stalled ribosomes, contacting rRNA.</text>
</comment>
<evidence type="ECO:0000259" key="9">
    <source>
        <dbReference type="PROSITE" id="PS50828"/>
    </source>
</evidence>
<evidence type="ECO:0000256" key="2">
    <source>
        <dbReference type="ARBA" id="ARBA00022741"/>
    </source>
</evidence>
<accession>A0A1U7ND86</accession>
<dbReference type="EC" id="3.1.-.-" evidence="7"/>
<dbReference type="Proteomes" id="UP000186341">
    <property type="component" value="Unassembled WGS sequence"/>
</dbReference>
<dbReference type="Pfam" id="PF00488">
    <property type="entry name" value="MutS_V"/>
    <property type="match status" value="1"/>
</dbReference>
<dbReference type="GO" id="GO:0045910">
    <property type="term" value="P:negative regulation of DNA recombination"/>
    <property type="evidence" value="ECO:0007669"/>
    <property type="project" value="InterPro"/>
</dbReference>
<dbReference type="GO" id="GO:0004519">
    <property type="term" value="F:endonuclease activity"/>
    <property type="evidence" value="ECO:0007669"/>
    <property type="project" value="UniProtKB-UniRule"/>
</dbReference>
<dbReference type="SMART" id="SM00463">
    <property type="entry name" value="SMR"/>
    <property type="match status" value="1"/>
</dbReference>
<dbReference type="InterPro" id="IPR046893">
    <property type="entry name" value="MSSS"/>
</dbReference>
<dbReference type="SUPFAM" id="SSF52540">
    <property type="entry name" value="P-loop containing nucleoside triphosphate hydrolases"/>
    <property type="match status" value="1"/>
</dbReference>
<proteinExistence type="inferred from homology"/>
<feature type="coiled-coil region" evidence="8">
    <location>
        <begin position="506"/>
        <end position="594"/>
    </location>
</feature>
<dbReference type="GO" id="GO:0006298">
    <property type="term" value="P:mismatch repair"/>
    <property type="evidence" value="ECO:0007669"/>
    <property type="project" value="InterPro"/>
</dbReference>
<dbReference type="GO" id="GO:0019843">
    <property type="term" value="F:rRNA binding"/>
    <property type="evidence" value="ECO:0007669"/>
    <property type="project" value="UniProtKB-UniRule"/>
</dbReference>
<name>A0A1U7ND86_9FIRM</name>
<dbReference type="InterPro" id="IPR002625">
    <property type="entry name" value="Smr_dom"/>
</dbReference>
<dbReference type="InterPro" id="IPR036063">
    <property type="entry name" value="Smr_dom_sf"/>
</dbReference>
<keyword evidence="11" id="KW-1185">Reference proteome</keyword>
<dbReference type="SUPFAM" id="SSF48334">
    <property type="entry name" value="DNA repair protein MutS, domain III"/>
    <property type="match status" value="1"/>
</dbReference>
<dbReference type="NCBIfam" id="TIGR01069">
    <property type="entry name" value="mutS2"/>
    <property type="match status" value="1"/>
</dbReference>
<evidence type="ECO:0000256" key="4">
    <source>
        <dbReference type="ARBA" id="ARBA00022840"/>
    </source>
</evidence>
<keyword evidence="6 7" id="KW-0238">DNA-binding</keyword>
<comment type="caution">
    <text evidence="10">The sequence shown here is derived from an EMBL/GenBank/DDBJ whole genome shotgun (WGS) entry which is preliminary data.</text>
</comment>
<keyword evidence="4 7" id="KW-0067">ATP-binding</keyword>